<dbReference type="EMBL" id="LXQA010130457">
    <property type="protein sequence ID" value="MCI22423.1"/>
    <property type="molecule type" value="Genomic_DNA"/>
</dbReference>
<evidence type="ECO:0000256" key="2">
    <source>
        <dbReference type="ARBA" id="ARBA00005184"/>
    </source>
</evidence>
<dbReference type="AlphaFoldDB" id="A0A392QDH5"/>
<dbReference type="Proteomes" id="UP000265520">
    <property type="component" value="Unassembled WGS sequence"/>
</dbReference>
<reference evidence="7 8" key="1">
    <citation type="journal article" date="2018" name="Front. Plant Sci.">
        <title>Red Clover (Trifolium pratense) and Zigzag Clover (T. medium) - A Picture of Genomic Similarities and Differences.</title>
        <authorList>
            <person name="Dluhosova J."/>
            <person name="Istvanek J."/>
            <person name="Nedelnik J."/>
            <person name="Repkova J."/>
        </authorList>
    </citation>
    <scope>NUCLEOTIDE SEQUENCE [LARGE SCALE GENOMIC DNA]</scope>
    <source>
        <strain evidence="8">cv. 10/8</strain>
        <tissue evidence="7">Leaf</tissue>
    </source>
</reference>
<feature type="non-terminal residue" evidence="7">
    <location>
        <position position="198"/>
    </location>
</feature>
<comment type="pathway">
    <text evidence="2">Glycan metabolism; pectin degradation; 2-dehydro-3-deoxy-D-gluconate from pectin: step 1/5.</text>
</comment>
<evidence type="ECO:0000256" key="1">
    <source>
        <dbReference type="ARBA" id="ARBA00004191"/>
    </source>
</evidence>
<dbReference type="Gene3D" id="2.160.20.10">
    <property type="entry name" value="Single-stranded right-handed beta-helix, Pectin lyase-like"/>
    <property type="match status" value="1"/>
</dbReference>
<comment type="caution">
    <text evidence="7">The sequence shown here is derived from an EMBL/GenBank/DDBJ whole genome shotgun (WGS) entry which is preliminary data.</text>
</comment>
<dbReference type="SUPFAM" id="SSF51126">
    <property type="entry name" value="Pectin lyase-like"/>
    <property type="match status" value="1"/>
</dbReference>
<dbReference type="UniPathway" id="UPA00545">
    <property type="reaction ID" value="UER00823"/>
</dbReference>
<dbReference type="InterPro" id="IPR012334">
    <property type="entry name" value="Pectin_lyas_fold"/>
</dbReference>
<evidence type="ECO:0000256" key="3">
    <source>
        <dbReference type="ARBA" id="ARBA00022512"/>
    </source>
</evidence>
<keyword evidence="8" id="KW-1185">Reference proteome</keyword>
<accession>A0A392QDH5</accession>
<keyword evidence="4" id="KW-0378">Hydrolase</keyword>
<comment type="subcellular location">
    <subcellularLocation>
        <location evidence="1">Secreted</location>
        <location evidence="1">Cell wall</location>
    </subcellularLocation>
</comment>
<feature type="non-terminal residue" evidence="7">
    <location>
        <position position="1"/>
    </location>
</feature>
<dbReference type="GO" id="GO:0045490">
    <property type="term" value="P:pectin catabolic process"/>
    <property type="evidence" value="ECO:0007669"/>
    <property type="project" value="UniProtKB-UniPathway"/>
</dbReference>
<dbReference type="GO" id="GO:0030599">
    <property type="term" value="F:pectinesterase activity"/>
    <property type="evidence" value="ECO:0007669"/>
    <property type="project" value="InterPro"/>
</dbReference>
<protein>
    <submittedName>
        <fullName evidence="7">Putative pectinesterase/pectinesterase inhibitor 21-like</fullName>
    </submittedName>
</protein>
<dbReference type="Pfam" id="PF01095">
    <property type="entry name" value="Pectinesterase"/>
    <property type="match status" value="1"/>
</dbReference>
<evidence type="ECO:0000313" key="7">
    <source>
        <dbReference type="EMBL" id="MCI22423.1"/>
    </source>
</evidence>
<keyword evidence="3" id="KW-0964">Secreted</keyword>
<dbReference type="InterPro" id="IPR011050">
    <property type="entry name" value="Pectin_lyase_fold/virulence"/>
</dbReference>
<feature type="domain" description="Pectinesterase catalytic" evidence="6">
    <location>
        <begin position="1"/>
        <end position="188"/>
    </location>
</feature>
<dbReference type="GO" id="GO:0042545">
    <property type="term" value="P:cell wall modification"/>
    <property type="evidence" value="ECO:0007669"/>
    <property type="project" value="InterPro"/>
</dbReference>
<name>A0A392QDH5_9FABA</name>
<proteinExistence type="predicted"/>
<dbReference type="InterPro" id="IPR000070">
    <property type="entry name" value="Pectinesterase_cat"/>
</dbReference>
<keyword evidence="3" id="KW-0134">Cell wall</keyword>
<evidence type="ECO:0000259" key="6">
    <source>
        <dbReference type="Pfam" id="PF01095"/>
    </source>
</evidence>
<evidence type="ECO:0000256" key="4">
    <source>
        <dbReference type="ARBA" id="ARBA00022801"/>
    </source>
</evidence>
<keyword evidence="5" id="KW-0063">Aspartyl esterase</keyword>
<evidence type="ECO:0000256" key="5">
    <source>
        <dbReference type="ARBA" id="ARBA00023085"/>
    </source>
</evidence>
<sequence length="198" mass="21957">AKSIAFENTAGPGGAQAVALRVAGNYSAFFNCAFRGYQDTLYVDQGHQFYRNCEIAGTIDFIYGQSSTLIQNSTILVRNPAQGQQNVVVADGTFQFNKFRTGIVLQNCSIIPDVDLKPYLQIVKTYLARPWKPFSTAVFINNYIDGFVQPEGYMIWNETHPNTENSYFAEFGNIGPVAKTTTRVKWAKGLISKKAASI</sequence>
<organism evidence="7 8">
    <name type="scientific">Trifolium medium</name>
    <dbReference type="NCBI Taxonomy" id="97028"/>
    <lineage>
        <taxon>Eukaryota</taxon>
        <taxon>Viridiplantae</taxon>
        <taxon>Streptophyta</taxon>
        <taxon>Embryophyta</taxon>
        <taxon>Tracheophyta</taxon>
        <taxon>Spermatophyta</taxon>
        <taxon>Magnoliopsida</taxon>
        <taxon>eudicotyledons</taxon>
        <taxon>Gunneridae</taxon>
        <taxon>Pentapetalae</taxon>
        <taxon>rosids</taxon>
        <taxon>fabids</taxon>
        <taxon>Fabales</taxon>
        <taxon>Fabaceae</taxon>
        <taxon>Papilionoideae</taxon>
        <taxon>50 kb inversion clade</taxon>
        <taxon>NPAAA clade</taxon>
        <taxon>Hologalegina</taxon>
        <taxon>IRL clade</taxon>
        <taxon>Trifolieae</taxon>
        <taxon>Trifolium</taxon>
    </lineage>
</organism>
<evidence type="ECO:0000313" key="8">
    <source>
        <dbReference type="Proteomes" id="UP000265520"/>
    </source>
</evidence>
<dbReference type="PANTHER" id="PTHR31707">
    <property type="entry name" value="PECTINESTERASE"/>
    <property type="match status" value="1"/>
</dbReference>